<organism evidence="1 2">
    <name type="scientific">Venturia inaequalis</name>
    <name type="common">Apple scab fungus</name>
    <dbReference type="NCBI Taxonomy" id="5025"/>
    <lineage>
        <taxon>Eukaryota</taxon>
        <taxon>Fungi</taxon>
        <taxon>Dikarya</taxon>
        <taxon>Ascomycota</taxon>
        <taxon>Pezizomycotina</taxon>
        <taxon>Dothideomycetes</taxon>
        <taxon>Pleosporomycetidae</taxon>
        <taxon>Venturiales</taxon>
        <taxon>Venturiaceae</taxon>
        <taxon>Venturia</taxon>
    </lineage>
</organism>
<reference evidence="1 2" key="1">
    <citation type="submission" date="2018-12" db="EMBL/GenBank/DDBJ databases">
        <title>Venturia inaequalis Genome Resource.</title>
        <authorList>
            <person name="Lichtner F.J."/>
        </authorList>
    </citation>
    <scope>NUCLEOTIDE SEQUENCE [LARGE SCALE GENOMIC DNA]</scope>
    <source>
        <strain evidence="1 2">120213</strain>
    </source>
</reference>
<comment type="caution">
    <text evidence="1">The sequence shown here is derived from an EMBL/GenBank/DDBJ whole genome shotgun (WGS) entry which is preliminary data.</text>
</comment>
<dbReference type="EMBL" id="WNWS01000637">
    <property type="protein sequence ID" value="KAE9964951.1"/>
    <property type="molecule type" value="Genomic_DNA"/>
</dbReference>
<protein>
    <submittedName>
        <fullName evidence="1">Uncharacterized protein</fullName>
    </submittedName>
</protein>
<name>A0A8H3U6T6_VENIN</name>
<evidence type="ECO:0000313" key="2">
    <source>
        <dbReference type="Proteomes" id="UP000447873"/>
    </source>
</evidence>
<dbReference type="AlphaFoldDB" id="A0A8H3U6T6"/>
<sequence>NGPSFVSKAGIRYSANLAFKVKEKLFDKYEAIFEIKENYKGLRLIPAYMGLGWIPTINEEIYGDLDNNYYKPGSYEINKKGLFVRVSILRGRVVGYVEIPNGLTEVEEYLSIS</sequence>
<dbReference type="Proteomes" id="UP000447873">
    <property type="component" value="Unassembled WGS sequence"/>
</dbReference>
<gene>
    <name evidence="1" type="ORF">EG328_010062</name>
</gene>
<evidence type="ECO:0000313" key="1">
    <source>
        <dbReference type="EMBL" id="KAE9964951.1"/>
    </source>
</evidence>
<accession>A0A8H3U6T6</accession>
<proteinExistence type="predicted"/>
<feature type="non-terminal residue" evidence="1">
    <location>
        <position position="1"/>
    </location>
</feature>